<protein>
    <submittedName>
        <fullName evidence="6">Peroxiredoxin</fullName>
    </submittedName>
</protein>
<dbReference type="PANTHER" id="PTHR42852:SF6">
    <property type="entry name" value="THIOL:DISULFIDE INTERCHANGE PROTEIN DSBE"/>
    <property type="match status" value="1"/>
</dbReference>
<evidence type="ECO:0000256" key="4">
    <source>
        <dbReference type="ARBA" id="ARBA00023284"/>
    </source>
</evidence>
<keyword evidence="2" id="KW-0201">Cytochrome c-type biogenesis</keyword>
<evidence type="ECO:0000313" key="6">
    <source>
        <dbReference type="EMBL" id="SFW19283.1"/>
    </source>
</evidence>
<gene>
    <name evidence="6" type="ORF">SAMN02927921_00464</name>
</gene>
<dbReference type="InterPro" id="IPR000866">
    <property type="entry name" value="AhpC/TSA"/>
</dbReference>
<dbReference type="CDD" id="cd02966">
    <property type="entry name" value="TlpA_like_family"/>
    <property type="match status" value="1"/>
</dbReference>
<sequence>MKQLFIMAISAVLCVGCAQKASEKDHKARVSAHIEGLEDTQVLIYYRDKDDRKTDTIRVTNGQFTWETDMPEPQKVTMMFPKRYVEIFIESGNIEITGNSDALQELDVKGSELQDEANKYYLTLKDLTDRESVIFGQYGDAGEEERHDLQKKLGAIRSEKRKRGKAYITQHPESMFSLSLVSDRAMTGSYEDIKPLYGLLDASVLKSGMGKYLTERLDVLKRSAIGETILDFTQNDVEGRPVSAADFRGKYVFIDFWASWCGPCRAENPNVLKAYNTYKDKNFTVLGVSLDDDGARWKKAIEEDGLPWVQVSDLKGFENEISGYYGIRGIPSTLLVDPEGKIIAKDLRGDELHQKLEEIL</sequence>
<organism evidence="6 7">
    <name type="scientific">Sinomicrobium oceani</name>
    <dbReference type="NCBI Taxonomy" id="1150368"/>
    <lineage>
        <taxon>Bacteria</taxon>
        <taxon>Pseudomonadati</taxon>
        <taxon>Bacteroidota</taxon>
        <taxon>Flavobacteriia</taxon>
        <taxon>Flavobacteriales</taxon>
        <taxon>Flavobacteriaceae</taxon>
        <taxon>Sinomicrobium</taxon>
    </lineage>
</organism>
<proteinExistence type="predicted"/>
<dbReference type="EMBL" id="FPJE01000002">
    <property type="protein sequence ID" value="SFW19283.1"/>
    <property type="molecule type" value="Genomic_DNA"/>
</dbReference>
<evidence type="ECO:0000256" key="2">
    <source>
        <dbReference type="ARBA" id="ARBA00022748"/>
    </source>
</evidence>
<dbReference type="InterPro" id="IPR036249">
    <property type="entry name" value="Thioredoxin-like_sf"/>
</dbReference>
<dbReference type="GO" id="GO:0017004">
    <property type="term" value="P:cytochrome complex assembly"/>
    <property type="evidence" value="ECO:0007669"/>
    <property type="project" value="UniProtKB-KW"/>
</dbReference>
<accession>A0A1K1M848</accession>
<dbReference type="Pfam" id="PF00578">
    <property type="entry name" value="AhpC-TSA"/>
    <property type="match status" value="1"/>
</dbReference>
<keyword evidence="4" id="KW-0676">Redox-active center</keyword>
<reference evidence="6 7" key="1">
    <citation type="submission" date="2016-11" db="EMBL/GenBank/DDBJ databases">
        <authorList>
            <person name="Jaros S."/>
            <person name="Januszkiewicz K."/>
            <person name="Wedrychowicz H."/>
        </authorList>
    </citation>
    <scope>NUCLEOTIDE SEQUENCE [LARGE SCALE GENOMIC DNA]</scope>
    <source>
        <strain evidence="6 7">CGMCC 1.12145</strain>
    </source>
</reference>
<dbReference type="SUPFAM" id="SSF52833">
    <property type="entry name" value="Thioredoxin-like"/>
    <property type="match status" value="1"/>
</dbReference>
<dbReference type="AlphaFoldDB" id="A0A1K1M848"/>
<feature type="domain" description="Thioredoxin" evidence="5">
    <location>
        <begin position="223"/>
        <end position="360"/>
    </location>
</feature>
<dbReference type="STRING" id="1150368.SAMN02927921_00464"/>
<keyword evidence="7" id="KW-1185">Reference proteome</keyword>
<dbReference type="InterPro" id="IPR025380">
    <property type="entry name" value="DUF4369"/>
</dbReference>
<dbReference type="GO" id="GO:0016491">
    <property type="term" value="F:oxidoreductase activity"/>
    <property type="evidence" value="ECO:0007669"/>
    <property type="project" value="InterPro"/>
</dbReference>
<dbReference type="Proteomes" id="UP000182248">
    <property type="component" value="Unassembled WGS sequence"/>
</dbReference>
<dbReference type="InterPro" id="IPR013766">
    <property type="entry name" value="Thioredoxin_domain"/>
</dbReference>
<dbReference type="PROSITE" id="PS51352">
    <property type="entry name" value="THIOREDOXIN_2"/>
    <property type="match status" value="1"/>
</dbReference>
<evidence type="ECO:0000313" key="7">
    <source>
        <dbReference type="Proteomes" id="UP000182248"/>
    </source>
</evidence>
<dbReference type="PROSITE" id="PS00194">
    <property type="entry name" value="THIOREDOXIN_1"/>
    <property type="match status" value="1"/>
</dbReference>
<comment type="subcellular location">
    <subcellularLocation>
        <location evidence="1">Cell envelope</location>
    </subcellularLocation>
</comment>
<evidence type="ECO:0000256" key="3">
    <source>
        <dbReference type="ARBA" id="ARBA00023157"/>
    </source>
</evidence>
<dbReference type="Pfam" id="PF14289">
    <property type="entry name" value="DUF4369"/>
    <property type="match status" value="1"/>
</dbReference>
<dbReference type="RefSeq" id="WP_072315759.1">
    <property type="nucleotide sequence ID" value="NZ_FPJE01000002.1"/>
</dbReference>
<evidence type="ECO:0000259" key="5">
    <source>
        <dbReference type="PROSITE" id="PS51352"/>
    </source>
</evidence>
<name>A0A1K1M848_9FLAO</name>
<dbReference type="GO" id="GO:0016209">
    <property type="term" value="F:antioxidant activity"/>
    <property type="evidence" value="ECO:0007669"/>
    <property type="project" value="InterPro"/>
</dbReference>
<keyword evidence="3" id="KW-1015">Disulfide bond</keyword>
<dbReference type="PANTHER" id="PTHR42852">
    <property type="entry name" value="THIOL:DISULFIDE INTERCHANGE PROTEIN DSBE"/>
    <property type="match status" value="1"/>
</dbReference>
<dbReference type="InterPro" id="IPR017937">
    <property type="entry name" value="Thioredoxin_CS"/>
</dbReference>
<dbReference type="InterPro" id="IPR050553">
    <property type="entry name" value="Thioredoxin_ResA/DsbE_sf"/>
</dbReference>
<evidence type="ECO:0000256" key="1">
    <source>
        <dbReference type="ARBA" id="ARBA00004196"/>
    </source>
</evidence>
<dbReference type="GO" id="GO:0030313">
    <property type="term" value="C:cell envelope"/>
    <property type="evidence" value="ECO:0007669"/>
    <property type="project" value="UniProtKB-SubCell"/>
</dbReference>
<dbReference type="Gene3D" id="3.40.30.10">
    <property type="entry name" value="Glutaredoxin"/>
    <property type="match status" value="1"/>
</dbReference>